<feature type="domain" description="Glucosamine/galactosamine-6-phosphate isomerase" evidence="2">
    <location>
        <begin position="16"/>
        <end position="238"/>
    </location>
</feature>
<dbReference type="PANTHER" id="PTHR11054:SF0">
    <property type="entry name" value="6-PHOSPHOGLUCONOLACTONASE"/>
    <property type="match status" value="1"/>
</dbReference>
<evidence type="ECO:0000313" key="3">
    <source>
        <dbReference type="EMBL" id="KJF17652.1"/>
    </source>
</evidence>
<dbReference type="Proteomes" id="UP000032360">
    <property type="component" value="Unassembled WGS sequence"/>
</dbReference>
<dbReference type="InterPro" id="IPR037171">
    <property type="entry name" value="NagB/RpiA_transferase-like"/>
</dbReference>
<evidence type="ECO:0000313" key="4">
    <source>
        <dbReference type="Proteomes" id="UP000032360"/>
    </source>
</evidence>
<evidence type="ECO:0000259" key="2">
    <source>
        <dbReference type="Pfam" id="PF01182"/>
    </source>
</evidence>
<dbReference type="Pfam" id="PF01182">
    <property type="entry name" value="Glucosamine_iso"/>
    <property type="match status" value="1"/>
</dbReference>
<dbReference type="GO" id="GO:0017057">
    <property type="term" value="F:6-phosphogluconolactonase activity"/>
    <property type="evidence" value="ECO:0007669"/>
    <property type="project" value="UniProtKB-EC"/>
</dbReference>
<dbReference type="SUPFAM" id="SSF100950">
    <property type="entry name" value="NagB/RpiA/CoA transferase-like"/>
    <property type="match status" value="1"/>
</dbReference>
<dbReference type="RefSeq" id="WP_052605223.1">
    <property type="nucleotide sequence ID" value="NZ_JXYS01000033.1"/>
</dbReference>
<organism evidence="3 4">
    <name type="scientific">Acidithrix ferrooxidans</name>
    <dbReference type="NCBI Taxonomy" id="1280514"/>
    <lineage>
        <taxon>Bacteria</taxon>
        <taxon>Bacillati</taxon>
        <taxon>Actinomycetota</taxon>
        <taxon>Acidimicrobiia</taxon>
        <taxon>Acidimicrobiales</taxon>
        <taxon>Acidimicrobiaceae</taxon>
        <taxon>Acidithrix</taxon>
    </lineage>
</organism>
<dbReference type="InterPro" id="IPR006148">
    <property type="entry name" value="Glc/Gal-6P_isomerase"/>
</dbReference>
<reference evidence="3 4" key="1">
    <citation type="submission" date="2015-01" db="EMBL/GenBank/DDBJ databases">
        <title>Draft genome of the acidophilic iron oxidizer Acidithrix ferrooxidans strain Py-F3.</title>
        <authorList>
            <person name="Poehlein A."/>
            <person name="Eisen S."/>
            <person name="Schloemann M."/>
            <person name="Johnson B.D."/>
            <person name="Daniel R."/>
            <person name="Muehling M."/>
        </authorList>
    </citation>
    <scope>NUCLEOTIDE SEQUENCE [LARGE SCALE GENOMIC DNA]</scope>
    <source>
        <strain evidence="3 4">Py-F3</strain>
    </source>
</reference>
<dbReference type="AlphaFoldDB" id="A0A0D8HIP0"/>
<dbReference type="InterPro" id="IPR039104">
    <property type="entry name" value="6PGL"/>
</dbReference>
<name>A0A0D8HIP0_9ACTN</name>
<keyword evidence="3" id="KW-0378">Hydrolase</keyword>
<dbReference type="EMBL" id="JXYS01000033">
    <property type="protein sequence ID" value="KJF17652.1"/>
    <property type="molecule type" value="Genomic_DNA"/>
</dbReference>
<evidence type="ECO:0000256" key="1">
    <source>
        <dbReference type="ARBA" id="ARBA00004921"/>
    </source>
</evidence>
<sequence length="259" mass="28556">MDNYRFEVSPDVGTSLSNLLARHIETSPDHRTSFFATGGSQATMWYPTIASKWNSIISKNGALDLFLGDERLVPLESPDSNTRLINDLLMEKASGADITYFTPTLGQDTASLIAIEQLCGSSTLLANEEIEPYRKFLASLINRYDELLEKTASNRFLHLGLGPDGHIASIFPNRTDFNIKGKFCEIGYDLAQVNKNLRLSVTMDFINSSKTVVLSVTGREKAKVLRKVLENPSDYPAGSLGALDLIILVDEDAASEFDL</sequence>
<accession>A0A0D8HIP0</accession>
<keyword evidence="4" id="KW-1185">Reference proteome</keyword>
<comment type="pathway">
    <text evidence="1">Carbohydrate degradation.</text>
</comment>
<dbReference type="PANTHER" id="PTHR11054">
    <property type="entry name" value="6-PHOSPHOGLUCONOLACTONASE"/>
    <property type="match status" value="1"/>
</dbReference>
<proteinExistence type="predicted"/>
<protein>
    <submittedName>
        <fullName evidence="3">6-phosphogluconolactonase</fullName>
        <ecNumber evidence="3">3.1.1.31</ecNumber>
    </submittedName>
</protein>
<comment type="caution">
    <text evidence="3">The sequence shown here is derived from an EMBL/GenBank/DDBJ whole genome shotgun (WGS) entry which is preliminary data.</text>
</comment>
<dbReference type="EC" id="3.1.1.31" evidence="3"/>
<dbReference type="Gene3D" id="3.40.50.1360">
    <property type="match status" value="1"/>
</dbReference>
<dbReference type="STRING" id="1280514.AXFE_14850"/>
<gene>
    <name evidence="3" type="primary">pgl</name>
    <name evidence="3" type="ORF">AXFE_14850</name>
</gene>
<dbReference type="OrthoDB" id="9810967at2"/>
<dbReference type="PATRIC" id="fig|1280514.3.peg.1949"/>
<dbReference type="GO" id="GO:0005975">
    <property type="term" value="P:carbohydrate metabolic process"/>
    <property type="evidence" value="ECO:0007669"/>
    <property type="project" value="InterPro"/>
</dbReference>